<dbReference type="PANTHER" id="PTHR33442:SF1">
    <property type="entry name" value="TRANS-3-HYDROXY-L-PROLINE DEHYDRATASE"/>
    <property type="match status" value="1"/>
</dbReference>
<evidence type="ECO:0000256" key="1">
    <source>
        <dbReference type="ARBA" id="ARBA00007529"/>
    </source>
</evidence>
<accession>A0ABQ5U0D6</accession>
<comment type="similarity">
    <text evidence="1">Belongs to the proline racemase family.</text>
</comment>
<gene>
    <name evidence="2" type="ORF">GCM10007924_08350</name>
</gene>
<dbReference type="Proteomes" id="UP001161409">
    <property type="component" value="Unassembled WGS sequence"/>
</dbReference>
<evidence type="ECO:0000313" key="3">
    <source>
        <dbReference type="Proteomes" id="UP001161409"/>
    </source>
</evidence>
<dbReference type="RefSeq" id="WP_206374287.1">
    <property type="nucleotide sequence ID" value="NZ_BSNF01000001.1"/>
</dbReference>
<dbReference type="InterPro" id="IPR008794">
    <property type="entry name" value="Pro_racemase_fam"/>
</dbReference>
<dbReference type="SFLD" id="SFLDS00028">
    <property type="entry name" value="Proline_Racemase"/>
    <property type="match status" value="1"/>
</dbReference>
<dbReference type="PIRSF" id="PIRSF029792">
    <property type="entry name" value="Pro_racemase"/>
    <property type="match status" value="1"/>
</dbReference>
<reference evidence="2" key="1">
    <citation type="journal article" date="2014" name="Int. J. Syst. Evol. Microbiol.">
        <title>Complete genome of a new Firmicutes species belonging to the dominant human colonic microbiota ('Ruminococcus bicirculans') reveals two chromosomes and a selective capacity to utilize plant glucans.</title>
        <authorList>
            <consortium name="NISC Comparative Sequencing Program"/>
            <person name="Wegmann U."/>
            <person name="Louis P."/>
            <person name="Goesmann A."/>
            <person name="Henrissat B."/>
            <person name="Duncan S.H."/>
            <person name="Flint H.J."/>
        </authorList>
    </citation>
    <scope>NUCLEOTIDE SEQUENCE</scope>
    <source>
        <strain evidence="2">NBRC 103408</strain>
    </source>
</reference>
<evidence type="ECO:0000313" key="2">
    <source>
        <dbReference type="EMBL" id="GLQ05614.1"/>
    </source>
</evidence>
<dbReference type="PANTHER" id="PTHR33442">
    <property type="entry name" value="TRANS-3-HYDROXY-L-PROLINE DEHYDRATASE"/>
    <property type="match status" value="1"/>
</dbReference>
<organism evidence="2 3">
    <name type="scientific">Sneathiella chinensis</name>
    <dbReference type="NCBI Taxonomy" id="349750"/>
    <lineage>
        <taxon>Bacteria</taxon>
        <taxon>Pseudomonadati</taxon>
        <taxon>Pseudomonadota</taxon>
        <taxon>Alphaproteobacteria</taxon>
        <taxon>Sneathiellales</taxon>
        <taxon>Sneathiellaceae</taxon>
        <taxon>Sneathiella</taxon>
    </lineage>
</organism>
<sequence>MIQPIHTIEMHTGGEPLRIVRDGVPLPDGMTLLERRRYLRDQADHYRKFLMFEPRGHRDMYGAILVPPDDNDADFGVIFLHNEGYSTMCGHAIIALGRYAVDSGLVKKQDGEVPVNIQCPCGLVRARVHVTNGQSGAVSFHSVPSFALRLNQFVDTRDYGPVELDIGYGGAFYGILDAGSLGLDLGATPTTKLVEAADHLSQAIREQINIEHPTEPDLSYLYGIIFTDGQDGRGGSPSTNICVFADGQVDRSPTGSGVTARLAVAAAHRRAEPGETFQFESITGAVFSGTIVGTGKLDRYSTVTVEVSGRAHYCGKSEFTMENDDMLAGGFLIR</sequence>
<name>A0ABQ5U0D6_9PROT</name>
<dbReference type="EMBL" id="BSNF01000001">
    <property type="protein sequence ID" value="GLQ05614.1"/>
    <property type="molecule type" value="Genomic_DNA"/>
</dbReference>
<dbReference type="SUPFAM" id="SSF54506">
    <property type="entry name" value="Diaminopimelate epimerase-like"/>
    <property type="match status" value="1"/>
</dbReference>
<keyword evidence="3" id="KW-1185">Reference proteome</keyword>
<proteinExistence type="inferred from homology"/>
<comment type="caution">
    <text evidence="2">The sequence shown here is derived from an EMBL/GenBank/DDBJ whole genome shotgun (WGS) entry which is preliminary data.</text>
</comment>
<dbReference type="Pfam" id="PF05544">
    <property type="entry name" value="Pro_racemase"/>
    <property type="match status" value="1"/>
</dbReference>
<dbReference type="Gene3D" id="3.10.310.10">
    <property type="entry name" value="Diaminopimelate Epimerase, Chain A, domain 1"/>
    <property type="match status" value="2"/>
</dbReference>
<protein>
    <submittedName>
        <fullName evidence="2">Proline racemase</fullName>
    </submittedName>
</protein>
<reference evidence="2" key="2">
    <citation type="submission" date="2023-01" db="EMBL/GenBank/DDBJ databases">
        <title>Draft genome sequence of Sneathiella chinensis strain NBRC 103408.</title>
        <authorList>
            <person name="Sun Q."/>
            <person name="Mori K."/>
        </authorList>
    </citation>
    <scope>NUCLEOTIDE SEQUENCE</scope>
    <source>
        <strain evidence="2">NBRC 103408</strain>
    </source>
</reference>